<gene>
    <name evidence="1" type="ORF">HHI36_023712</name>
</gene>
<dbReference type="Proteomes" id="UP001516400">
    <property type="component" value="Unassembled WGS sequence"/>
</dbReference>
<dbReference type="InterPro" id="IPR021109">
    <property type="entry name" value="Peptidase_aspartic_dom_sf"/>
</dbReference>
<evidence type="ECO:0008006" key="3">
    <source>
        <dbReference type="Google" id="ProtNLM"/>
    </source>
</evidence>
<reference evidence="1 2" key="1">
    <citation type="journal article" date="2021" name="BMC Biol.">
        <title>Horizontally acquired antibacterial genes associated with adaptive radiation of ladybird beetles.</title>
        <authorList>
            <person name="Li H.S."/>
            <person name="Tang X.F."/>
            <person name="Huang Y.H."/>
            <person name="Xu Z.Y."/>
            <person name="Chen M.L."/>
            <person name="Du X.Y."/>
            <person name="Qiu B.Y."/>
            <person name="Chen P.T."/>
            <person name="Zhang W."/>
            <person name="Slipinski A."/>
            <person name="Escalona H.E."/>
            <person name="Waterhouse R.M."/>
            <person name="Zwick A."/>
            <person name="Pang H."/>
        </authorList>
    </citation>
    <scope>NUCLEOTIDE SEQUENCE [LARGE SCALE GENOMIC DNA]</scope>
    <source>
        <strain evidence="1">SYSU2018</strain>
    </source>
</reference>
<comment type="caution">
    <text evidence="1">The sequence shown here is derived from an EMBL/GenBank/DDBJ whole genome shotgun (WGS) entry which is preliminary data.</text>
</comment>
<accession>A0ABD2PHD4</accession>
<dbReference type="AlphaFoldDB" id="A0ABD2PHD4"/>
<organism evidence="1 2">
    <name type="scientific">Cryptolaemus montrouzieri</name>
    <dbReference type="NCBI Taxonomy" id="559131"/>
    <lineage>
        <taxon>Eukaryota</taxon>
        <taxon>Metazoa</taxon>
        <taxon>Ecdysozoa</taxon>
        <taxon>Arthropoda</taxon>
        <taxon>Hexapoda</taxon>
        <taxon>Insecta</taxon>
        <taxon>Pterygota</taxon>
        <taxon>Neoptera</taxon>
        <taxon>Endopterygota</taxon>
        <taxon>Coleoptera</taxon>
        <taxon>Polyphaga</taxon>
        <taxon>Cucujiformia</taxon>
        <taxon>Coccinelloidea</taxon>
        <taxon>Coccinellidae</taxon>
        <taxon>Scymninae</taxon>
        <taxon>Scymnini</taxon>
        <taxon>Cryptolaemus</taxon>
    </lineage>
</organism>
<dbReference type="EMBL" id="JABFTP020000186">
    <property type="protein sequence ID" value="KAL3290370.1"/>
    <property type="molecule type" value="Genomic_DNA"/>
</dbReference>
<dbReference type="CDD" id="cd00303">
    <property type="entry name" value="retropepsin_like"/>
    <property type="match status" value="1"/>
</dbReference>
<keyword evidence="2" id="KW-1185">Reference proteome</keyword>
<sequence length="262" mass="29549">MEENAKKLRKIQDNFEQKYLELSREMATLKISNVEVAEKGRTTEAVRVRLPKFDGSKPWKIHFIPLPRRRKLLHWLVFYEGSKDEAGPHLKQPHTVSDALVKALEFEAAKQLVKGVNQSSARVRQVGEDGWVDKLEEIVRKLTDKKELRCCSCGQLSHVRSRCIRSPIDTSKVASLHHPSNSIFVNGFINGSPKSLLLDTGATKTISKHRIVNKPSRPTKWRLRTATGNPAMIHGAVTIEITIGNTNISHVVLVTDIKDDLI</sequence>
<proteinExistence type="predicted"/>
<name>A0ABD2PHD4_9CUCU</name>
<evidence type="ECO:0000313" key="1">
    <source>
        <dbReference type="EMBL" id="KAL3290370.1"/>
    </source>
</evidence>
<dbReference type="Gene3D" id="2.40.70.10">
    <property type="entry name" value="Acid Proteases"/>
    <property type="match status" value="1"/>
</dbReference>
<evidence type="ECO:0000313" key="2">
    <source>
        <dbReference type="Proteomes" id="UP001516400"/>
    </source>
</evidence>
<dbReference type="SUPFAM" id="SSF50630">
    <property type="entry name" value="Acid proteases"/>
    <property type="match status" value="1"/>
</dbReference>
<protein>
    <recommendedName>
        <fullName evidence="3">Peptidase A2 domain-containing protein</fullName>
    </recommendedName>
</protein>